<evidence type="ECO:0000313" key="4">
    <source>
        <dbReference type="Proteomes" id="UP000289952"/>
    </source>
</evidence>
<evidence type="ECO:0000313" key="3">
    <source>
        <dbReference type="EMBL" id="VEU63268.1"/>
    </source>
</evidence>
<dbReference type="InterPro" id="IPR054786">
    <property type="entry name" value="MYPU_1760-like"/>
</dbReference>
<dbReference type="NCBIfam" id="NF045830">
    <property type="entry name" value="MYPU_1760_HExxH"/>
    <property type="match status" value="1"/>
</dbReference>
<dbReference type="RefSeq" id="WP_129621472.1">
    <property type="nucleotide sequence ID" value="NZ_LR214972.1"/>
</dbReference>
<evidence type="ECO:0000256" key="1">
    <source>
        <dbReference type="SAM" id="MobiDB-lite"/>
    </source>
</evidence>
<feature type="region of interest" description="Disordered" evidence="1">
    <location>
        <begin position="115"/>
        <end position="180"/>
    </location>
</feature>
<dbReference type="AlphaFoldDB" id="A0A449AE52"/>
<accession>A0A449AE52</accession>
<dbReference type="Proteomes" id="UP000289952">
    <property type="component" value="Chromosome"/>
</dbReference>
<dbReference type="InterPro" id="IPR018247">
    <property type="entry name" value="EF_Hand_1_Ca_BS"/>
</dbReference>
<name>A0A449AE52_9BACT</name>
<feature type="compositionally biased region" description="Polar residues" evidence="1">
    <location>
        <begin position="115"/>
        <end position="136"/>
    </location>
</feature>
<keyword evidence="2" id="KW-0732">Signal</keyword>
<reference evidence="3 4" key="1">
    <citation type="submission" date="2019-01" db="EMBL/GenBank/DDBJ databases">
        <authorList>
            <consortium name="Pathogen Informatics"/>
        </authorList>
    </citation>
    <scope>NUCLEOTIDE SEQUENCE [LARGE SCALE GENOMIC DNA]</scope>
    <source>
        <strain evidence="3 4">NCTC10118</strain>
    </source>
</reference>
<organism evidence="3 4">
    <name type="scientific">Mycoplasmopsis bovirhinis</name>
    <dbReference type="NCBI Taxonomy" id="29553"/>
    <lineage>
        <taxon>Bacteria</taxon>
        <taxon>Bacillati</taxon>
        <taxon>Mycoplasmatota</taxon>
        <taxon>Mycoplasmoidales</taxon>
        <taxon>Metamycoplasmataceae</taxon>
        <taxon>Mycoplasmopsis</taxon>
    </lineage>
</organism>
<dbReference type="PROSITE" id="PS51257">
    <property type="entry name" value="PROKAR_LIPOPROTEIN"/>
    <property type="match status" value="1"/>
</dbReference>
<keyword evidence="4" id="KW-1185">Reference proteome</keyword>
<dbReference type="EMBL" id="LR214972">
    <property type="protein sequence ID" value="VEU63268.1"/>
    <property type="molecule type" value="Genomic_DNA"/>
</dbReference>
<proteinExistence type="predicted"/>
<evidence type="ECO:0008006" key="5">
    <source>
        <dbReference type="Google" id="ProtNLM"/>
    </source>
</evidence>
<feature type="compositionally biased region" description="Low complexity" evidence="1">
    <location>
        <begin position="148"/>
        <end position="159"/>
    </location>
</feature>
<sequence length="828" mass="95194">MKRSKFLLISTNLVAISSFAMISCASVEKPQKPDQPSPQPQPDPSEIAVNNFKTAYAGILSKNKDNITLEDENSVNVALNAFSLLEDNVKQLLTAEKSLLDDLLAKIAEIKQSQTNETNLPGENLGSQKQPSNNDSEINDPDTDNDKNNQNNSGQTSSSKEQEKTPVDDPGTTQPEKSLEQEKVVINKFLPISEGERYFSSLNSQEKQKELNELNYILYEDLNKVEQKSYNGLSYLEYKDKITGIIFKEYSYGYNQSGPLYLLNKEGLLLIAHEFKRKIPYGQEVRDLDSITINNVSEITSQSLGLYRPLEKRIYVNGTNLNNKGFSLYEMVGSLMQTIFHEYMHHWAMSYAETGLIEGNKLNVTDQEAKDINQMKTTELYYNPAANFGHQGHSHGQRQFWNSYFVSNFYNLLNYDVSQKGYLSDEVLDKLNIKNKENLLYNNLSINDMWRLANELNTPEHLKNKSQSQTLSVSPSGVYTTSINRLKYTFSMTELVPREYTKYAYESYFSINDLNKSEQRHDARQSTVNWFGLRYYTQNQNNQWMVFFYPSHNTEDWSHTYLNNFDSLTARYWFDKLGNGLDNPTKHNVAIMPNSVFEINEFRFKNEGSESEIGELAPEKTRSRSKEFYKLFLDTMGYGKTISQVFYRSDVTDGQPGYGAGVVGWPDRLKFSGFIDVNHKVDGLVIKDANGEYKHSLLEYSNSFNFFGLQNFDQGANLYSEDDKGEKIVTQDRQKQISNRLYPNNIGYNNYLSYITNDFLEVKENSEVYLWTDLNKDGKVTENELNSSQITLPTQRPVTNQRNTNHNVSNFDKFIIKNIDGKTVIKKL</sequence>
<dbReference type="OrthoDB" id="393673at2"/>
<evidence type="ECO:0000256" key="2">
    <source>
        <dbReference type="SAM" id="SignalP"/>
    </source>
</evidence>
<gene>
    <name evidence="3" type="ORF">NCTC10118_00380</name>
</gene>
<protein>
    <recommendedName>
        <fullName evidence="5">EF-hand domain-containing protein</fullName>
    </recommendedName>
</protein>
<dbReference type="PROSITE" id="PS00018">
    <property type="entry name" value="EF_HAND_1"/>
    <property type="match status" value="1"/>
</dbReference>
<feature type="chain" id="PRO_5019577827" description="EF-hand domain-containing protein" evidence="2">
    <location>
        <begin position="26"/>
        <end position="828"/>
    </location>
</feature>
<feature type="signal peptide" evidence="2">
    <location>
        <begin position="1"/>
        <end position="25"/>
    </location>
</feature>